<protein>
    <submittedName>
        <fullName evidence="2">Uncharacterized protein</fullName>
    </submittedName>
</protein>
<feature type="region of interest" description="Disordered" evidence="1">
    <location>
        <begin position="200"/>
        <end position="373"/>
    </location>
</feature>
<feature type="compositionally biased region" description="Basic and acidic residues" evidence="1">
    <location>
        <begin position="339"/>
        <end position="373"/>
    </location>
</feature>
<evidence type="ECO:0000313" key="3">
    <source>
        <dbReference type="Proteomes" id="UP001285441"/>
    </source>
</evidence>
<sequence length="373" mass="41589">MPDDEGAGFQEMMRSAGSSQPGIGTYNAQQLGIDFAKLPQLPFYSKLYAYTQSWYQHEITKSVNQASVFVRRPLTPDERDAIAFHTARQHSIEATWDPPLRVVAGLYFENRGRATLRFPFITPNPQNYHPDVFPSLRMPYLRGFQANIAWSVLRFFVYSEALDFAIRPFLVAYSRTISAVGLTGDQRLSGWRDEFLAKVKKGGPGLPSSTPAPVSHQDASQDTNQDNQDSPSSFGGREESSEQPAKSFNATAWDRRRAQAQAPVAASEEDDDAFLSEDYDDASPLAPSVRHQQQQPQKSSGGSAWDRLRSQAAPSGGKGKAPRETPQASSENNEYVYAPKDDNSVSKAEAQRKFDEMLERERSGKSDSSDRRF</sequence>
<reference evidence="2" key="1">
    <citation type="journal article" date="2023" name="Mol. Phylogenet. Evol.">
        <title>Genome-scale phylogeny and comparative genomics of the fungal order Sordariales.</title>
        <authorList>
            <person name="Hensen N."/>
            <person name="Bonometti L."/>
            <person name="Westerberg I."/>
            <person name="Brannstrom I.O."/>
            <person name="Guillou S."/>
            <person name="Cros-Aarteil S."/>
            <person name="Calhoun S."/>
            <person name="Haridas S."/>
            <person name="Kuo A."/>
            <person name="Mondo S."/>
            <person name="Pangilinan J."/>
            <person name="Riley R."/>
            <person name="LaButti K."/>
            <person name="Andreopoulos B."/>
            <person name="Lipzen A."/>
            <person name="Chen C."/>
            <person name="Yan M."/>
            <person name="Daum C."/>
            <person name="Ng V."/>
            <person name="Clum A."/>
            <person name="Steindorff A."/>
            <person name="Ohm R.A."/>
            <person name="Martin F."/>
            <person name="Silar P."/>
            <person name="Natvig D.O."/>
            <person name="Lalanne C."/>
            <person name="Gautier V."/>
            <person name="Ament-Velasquez S.L."/>
            <person name="Kruys A."/>
            <person name="Hutchinson M.I."/>
            <person name="Powell A.J."/>
            <person name="Barry K."/>
            <person name="Miller A.N."/>
            <person name="Grigoriev I.V."/>
            <person name="Debuchy R."/>
            <person name="Gladieux P."/>
            <person name="Hiltunen Thoren M."/>
            <person name="Johannesson H."/>
        </authorList>
    </citation>
    <scope>NUCLEOTIDE SEQUENCE</scope>
    <source>
        <strain evidence="2">CBS 232.78</strain>
    </source>
</reference>
<feature type="region of interest" description="Disordered" evidence="1">
    <location>
        <begin position="1"/>
        <end position="21"/>
    </location>
</feature>
<gene>
    <name evidence="2" type="ORF">B0H63DRAFT_475949</name>
</gene>
<name>A0AAE0NHG8_9PEZI</name>
<keyword evidence="3" id="KW-1185">Reference proteome</keyword>
<evidence type="ECO:0000313" key="2">
    <source>
        <dbReference type="EMBL" id="KAK3381524.1"/>
    </source>
</evidence>
<dbReference type="EMBL" id="JAULSW010000005">
    <property type="protein sequence ID" value="KAK3381524.1"/>
    <property type="molecule type" value="Genomic_DNA"/>
</dbReference>
<organism evidence="2 3">
    <name type="scientific">Podospora didyma</name>
    <dbReference type="NCBI Taxonomy" id="330526"/>
    <lineage>
        <taxon>Eukaryota</taxon>
        <taxon>Fungi</taxon>
        <taxon>Dikarya</taxon>
        <taxon>Ascomycota</taxon>
        <taxon>Pezizomycotina</taxon>
        <taxon>Sordariomycetes</taxon>
        <taxon>Sordariomycetidae</taxon>
        <taxon>Sordariales</taxon>
        <taxon>Podosporaceae</taxon>
        <taxon>Podospora</taxon>
    </lineage>
</organism>
<reference evidence="2" key="2">
    <citation type="submission" date="2023-06" db="EMBL/GenBank/DDBJ databases">
        <authorList>
            <consortium name="Lawrence Berkeley National Laboratory"/>
            <person name="Haridas S."/>
            <person name="Hensen N."/>
            <person name="Bonometti L."/>
            <person name="Westerberg I."/>
            <person name="Brannstrom I.O."/>
            <person name="Guillou S."/>
            <person name="Cros-Aarteil S."/>
            <person name="Calhoun S."/>
            <person name="Kuo A."/>
            <person name="Mondo S."/>
            <person name="Pangilinan J."/>
            <person name="Riley R."/>
            <person name="LaButti K."/>
            <person name="Andreopoulos B."/>
            <person name="Lipzen A."/>
            <person name="Chen C."/>
            <person name="Yanf M."/>
            <person name="Daum C."/>
            <person name="Ng V."/>
            <person name="Clum A."/>
            <person name="Steindorff A."/>
            <person name="Ohm R."/>
            <person name="Martin F."/>
            <person name="Silar P."/>
            <person name="Natvig D."/>
            <person name="Lalanne C."/>
            <person name="Gautier V."/>
            <person name="Ament-velasquez S.L."/>
            <person name="Kruys A."/>
            <person name="Hutchinson M.I."/>
            <person name="Powell A.J."/>
            <person name="Barry K."/>
            <person name="Miller A.N."/>
            <person name="Grigoriev I.V."/>
            <person name="Debuchy R."/>
            <person name="Gladieux P."/>
            <person name="Thoren M.H."/>
            <person name="Johannesson H."/>
        </authorList>
    </citation>
    <scope>NUCLEOTIDE SEQUENCE</scope>
    <source>
        <strain evidence="2">CBS 232.78</strain>
    </source>
</reference>
<dbReference type="AlphaFoldDB" id="A0AAE0NHG8"/>
<evidence type="ECO:0000256" key="1">
    <source>
        <dbReference type="SAM" id="MobiDB-lite"/>
    </source>
</evidence>
<accession>A0AAE0NHG8</accession>
<feature type="compositionally biased region" description="Polar residues" evidence="1">
    <location>
        <begin position="207"/>
        <end position="233"/>
    </location>
</feature>
<comment type="caution">
    <text evidence="2">The sequence shown here is derived from an EMBL/GenBank/DDBJ whole genome shotgun (WGS) entry which is preliminary data.</text>
</comment>
<dbReference type="Proteomes" id="UP001285441">
    <property type="component" value="Unassembled WGS sequence"/>
</dbReference>
<proteinExistence type="predicted"/>
<feature type="compositionally biased region" description="Acidic residues" evidence="1">
    <location>
        <begin position="267"/>
        <end position="281"/>
    </location>
</feature>